<feature type="signal peptide" evidence="1">
    <location>
        <begin position="1"/>
        <end position="19"/>
    </location>
</feature>
<evidence type="ECO:0000256" key="1">
    <source>
        <dbReference type="SAM" id="SignalP"/>
    </source>
</evidence>
<feature type="chain" id="PRO_5006621968" evidence="1">
    <location>
        <begin position="20"/>
        <end position="418"/>
    </location>
</feature>
<keyword evidence="3" id="KW-1185">Reference proteome</keyword>
<evidence type="ECO:0000313" key="3">
    <source>
        <dbReference type="Proteomes" id="UP000051952"/>
    </source>
</evidence>
<reference evidence="3" key="1">
    <citation type="submission" date="2015-09" db="EMBL/GenBank/DDBJ databases">
        <authorList>
            <consortium name="Pathogen Informatics"/>
        </authorList>
    </citation>
    <scope>NUCLEOTIDE SEQUENCE [LARGE SCALE GENOMIC DNA]</scope>
    <source>
        <strain evidence="3">Lake Konstanz</strain>
    </source>
</reference>
<organism evidence="2 3">
    <name type="scientific">Bodo saltans</name>
    <name type="common">Flagellated protozoan</name>
    <dbReference type="NCBI Taxonomy" id="75058"/>
    <lineage>
        <taxon>Eukaryota</taxon>
        <taxon>Discoba</taxon>
        <taxon>Euglenozoa</taxon>
        <taxon>Kinetoplastea</taxon>
        <taxon>Metakinetoplastina</taxon>
        <taxon>Eubodonida</taxon>
        <taxon>Bodonidae</taxon>
        <taxon>Bodo</taxon>
    </lineage>
</organism>
<name>A0A0S4J2Z9_BODSA</name>
<dbReference type="EMBL" id="CYKH01000744">
    <property type="protein sequence ID" value="CUG30704.1"/>
    <property type="molecule type" value="Genomic_DNA"/>
</dbReference>
<evidence type="ECO:0000313" key="2">
    <source>
        <dbReference type="EMBL" id="CUG30704.1"/>
    </source>
</evidence>
<keyword evidence="1" id="KW-0732">Signal</keyword>
<gene>
    <name evidence="2" type="ORF">BSAL_77305</name>
</gene>
<sequence>MRRQCFALAFVATLLLAFALLTLNAPGDTTVIGDDQAVNLFNMTKWCCQRQSSQRLPVRFLLVGDSQTRYLFHQFANALFETPPECWWSALVPSLPRPPSPKTRFAFSWMTQQWPPPFFIRQTLLNNVTLQPPSIVIGFICTEYASNETWVVDGIALFNPTHILIGRGCWDMIRRFPSNQKGRRLRVMCHELSSLISHLVSPRAKESLTMLQGIVLFPALAITYSNAYGEQPVHVQQRKSPWTSCIVSRYQQYYHAGWDACFTTMKQLERSGVSISIMKADDEVRHRNAHPGDGIHYSAPVVVQKLLSSIAFVIDNTTTARHREPQGDISAGIIDLAVTIRRLDSLFEQDLKRNIGCSRAEALYEHSVSSIIGRAFDDVLKQFTPTNRRLIPGNCTVAQFVGCAELRYGLWRYLGPWP</sequence>
<accession>A0A0S4J2Z9</accession>
<protein>
    <submittedName>
        <fullName evidence="2">Membrane-associated protein, putative</fullName>
    </submittedName>
</protein>
<dbReference type="AlphaFoldDB" id="A0A0S4J2Z9"/>
<dbReference type="Proteomes" id="UP000051952">
    <property type="component" value="Unassembled WGS sequence"/>
</dbReference>
<proteinExistence type="predicted"/>
<dbReference type="VEuPathDB" id="TriTrypDB:BSAL_77305"/>